<dbReference type="InterPro" id="IPR002104">
    <property type="entry name" value="Integrase_catalytic"/>
</dbReference>
<dbReference type="InterPro" id="IPR010998">
    <property type="entry name" value="Integrase_recombinase_N"/>
</dbReference>
<evidence type="ECO:0000256" key="1">
    <source>
        <dbReference type="ARBA" id="ARBA00023125"/>
    </source>
</evidence>
<dbReference type="eggNOG" id="COG0582">
    <property type="taxonomic scope" value="Bacteria"/>
</dbReference>
<evidence type="ECO:0000313" key="4">
    <source>
        <dbReference type="EMBL" id="ARO87958.1"/>
    </source>
</evidence>
<evidence type="ECO:0000259" key="3">
    <source>
        <dbReference type="PROSITE" id="PS51898"/>
    </source>
</evidence>
<dbReference type="SUPFAM" id="SSF56349">
    <property type="entry name" value="DNA breaking-rejoining enzymes"/>
    <property type="match status" value="1"/>
</dbReference>
<gene>
    <name evidence="4" type="ORF">EBAPG3_009365</name>
</gene>
<dbReference type="GO" id="GO:0015074">
    <property type="term" value="P:DNA integration"/>
    <property type="evidence" value="ECO:0007669"/>
    <property type="project" value="InterPro"/>
</dbReference>
<dbReference type="InterPro" id="IPR013762">
    <property type="entry name" value="Integrase-like_cat_sf"/>
</dbReference>
<sequence>MKLSLGSIFKVSIRYVYQRGDTYYYQRKIPLDLIERYGGTQLIKVNLKTADLKQVAKQVGALNKQYESIWASLRVNHSLKPLGIHQAAIKLLSQYGLKPQPASNEEPNLDQFIDALQQKHEGYVQDDYGNWQEVPPEDFLDPVSLEALRLINEGSTFRLSDALKVYLDGHKKKNDKKFRVYVSRVWDRLIAILGDKDFEQVTRADANGFVAKGIAEGSKTTTVERQVSAIRAVFNVVIIEREIAKVNPFLSLRIASLGEDSKVRGTFDSNQLATLIRECKNKDDDVRWLLALQIDLGCRLAETTGLALSDLHLNESVPYVSFRPHPWRSLKTASSKRNIPLVGVSLWAAQRVVQSAKKGQLYAFPRYTSETECKANNSSATLNKWIGSLGIDKTTHELRHTMRDRLRHAHAPKPIQDAVGGWGREDVGDTYGLGYGLVHLKEWLDKVASVVI</sequence>
<dbReference type="KEGG" id="nlc:EBAPG3_009365"/>
<dbReference type="AlphaFoldDB" id="A0A1W6SQ74"/>
<dbReference type="InterPro" id="IPR011010">
    <property type="entry name" value="DNA_brk_join_enz"/>
</dbReference>
<name>A0A1W6SQ74_9PROT</name>
<reference evidence="4 5" key="1">
    <citation type="journal article" date="2015" name="Int. J. Syst. Evol. Microbiol.">
        <title>Nitrosospira lacus sp. nov., a psychrotolerant, ammonia-oxidizing bacterium from sandy lake sediment.</title>
        <authorList>
            <person name="Urakawa H."/>
            <person name="Garcia J.C."/>
            <person name="Nielsen J.L."/>
            <person name="Le V.Q."/>
            <person name="Kozlowski J.A."/>
            <person name="Stein L.Y."/>
            <person name="Lim C.K."/>
            <person name="Pommerening-Roser A."/>
            <person name="Martens-Habbena W."/>
            <person name="Stahl D.A."/>
            <person name="Klotz M.G."/>
        </authorList>
    </citation>
    <scope>NUCLEOTIDE SEQUENCE [LARGE SCALE GENOMIC DNA]</scope>
    <source>
        <strain evidence="4 5">APG3</strain>
    </source>
</reference>
<dbReference type="GO" id="GO:0003677">
    <property type="term" value="F:DNA binding"/>
    <property type="evidence" value="ECO:0007669"/>
    <property type="project" value="UniProtKB-KW"/>
</dbReference>
<dbReference type="EMBL" id="CP021106">
    <property type="protein sequence ID" value="ARO87958.1"/>
    <property type="molecule type" value="Genomic_DNA"/>
</dbReference>
<proteinExistence type="predicted"/>
<dbReference type="Gene3D" id="1.10.443.10">
    <property type="entry name" value="Intergrase catalytic core"/>
    <property type="match status" value="1"/>
</dbReference>
<keyword evidence="2" id="KW-0233">DNA recombination</keyword>
<keyword evidence="5" id="KW-1185">Reference proteome</keyword>
<dbReference type="PROSITE" id="PS51898">
    <property type="entry name" value="TYR_RECOMBINASE"/>
    <property type="match status" value="1"/>
</dbReference>
<dbReference type="InterPro" id="IPR046668">
    <property type="entry name" value="DUF6538"/>
</dbReference>
<keyword evidence="1" id="KW-0238">DNA-binding</keyword>
<dbReference type="Pfam" id="PF20172">
    <property type="entry name" value="DUF6538"/>
    <property type="match status" value="1"/>
</dbReference>
<dbReference type="Proteomes" id="UP000012179">
    <property type="component" value="Chromosome"/>
</dbReference>
<accession>A0A1W6SQ74</accession>
<organism evidence="4 5">
    <name type="scientific">Nitrosospira lacus</name>
    <dbReference type="NCBI Taxonomy" id="1288494"/>
    <lineage>
        <taxon>Bacteria</taxon>
        <taxon>Pseudomonadati</taxon>
        <taxon>Pseudomonadota</taxon>
        <taxon>Betaproteobacteria</taxon>
        <taxon>Nitrosomonadales</taxon>
        <taxon>Nitrosomonadaceae</taxon>
        <taxon>Nitrosospira</taxon>
    </lineage>
</organism>
<dbReference type="Gene3D" id="1.10.150.130">
    <property type="match status" value="1"/>
</dbReference>
<evidence type="ECO:0000256" key="2">
    <source>
        <dbReference type="ARBA" id="ARBA00023172"/>
    </source>
</evidence>
<dbReference type="RefSeq" id="WP_004177965.1">
    <property type="nucleotide sequence ID" value="NZ_CP021106.3"/>
</dbReference>
<protein>
    <submittedName>
        <fullName evidence="4">Integrase</fullName>
    </submittedName>
</protein>
<feature type="domain" description="Tyr recombinase" evidence="3">
    <location>
        <begin position="262"/>
        <end position="445"/>
    </location>
</feature>
<dbReference type="GO" id="GO:0006310">
    <property type="term" value="P:DNA recombination"/>
    <property type="evidence" value="ECO:0007669"/>
    <property type="project" value="UniProtKB-KW"/>
</dbReference>
<evidence type="ECO:0000313" key="5">
    <source>
        <dbReference type="Proteomes" id="UP000012179"/>
    </source>
</evidence>
<dbReference type="Pfam" id="PF00589">
    <property type="entry name" value="Phage_integrase"/>
    <property type="match status" value="1"/>
</dbReference>